<dbReference type="EMBL" id="LR217725">
    <property type="protein sequence ID" value="VFP86987.1"/>
    <property type="molecule type" value="Genomic_DNA"/>
</dbReference>
<comment type="cofactor">
    <cofactor evidence="9">
        <name>Zn(2+)</name>
        <dbReference type="ChEBI" id="CHEBI:29105"/>
    </cofactor>
    <text evidence="9">Binds 3 Zn(2+) ions.</text>
</comment>
<dbReference type="RefSeq" id="WP_072666270.1">
    <property type="nucleotide sequence ID" value="NZ_LR217725.1"/>
</dbReference>
<evidence type="ECO:0000256" key="5">
    <source>
        <dbReference type="ARBA" id="ARBA00022763"/>
    </source>
</evidence>
<accession>A0A451DK09</accession>
<feature type="binding site" evidence="9">
    <location>
        <position position="182"/>
    </location>
    <ligand>
        <name>Zn(2+)</name>
        <dbReference type="ChEBI" id="CHEBI:29105"/>
        <label>3</label>
    </ligand>
</feature>
<dbReference type="KEGG" id="ehd:ERCIPSTX3056_374"/>
<feature type="domain" description="Xylose isomerase-like TIM barrel" evidence="10">
    <location>
        <begin position="18"/>
        <end position="277"/>
    </location>
</feature>
<sequence length="286" mass="32590">MKYIGAHVSIAGGLERAVERAAALQATAFAFFTKNQRQWCAPPLTSQGIYAFHHACAKYQYQSAQILPHGSYLINLGHPRSDGLEKSRIAFLDEVFRCQQLRLTLLNIHPGNHLKMITENQCLQRIAESINLTLSKTKGVTIILENTAGQGSTMGFLFEHLSAIINAVEDKSRIGVCIDTCHAFASGYELRTEESCIKTFSEFDRIIGFQYLRGLHLNDSKSQFHSRVDRHHNLGMGTIGRTVFSWIMKGKRFNRIPMILETVNQNYWKEEIAWLKSEQDRDRDRD</sequence>
<dbReference type="InterPro" id="IPR013022">
    <property type="entry name" value="Xyl_isomerase-like_TIM-brl"/>
</dbReference>
<dbReference type="NCBIfam" id="NF002199">
    <property type="entry name" value="PRK01060.1-4"/>
    <property type="match status" value="1"/>
</dbReference>
<dbReference type="Pfam" id="PF01261">
    <property type="entry name" value="AP_endonuc_2"/>
    <property type="match status" value="1"/>
</dbReference>
<name>A0A451DK09_9GAMM</name>
<dbReference type="EC" id="3.1.21.2" evidence="9"/>
<dbReference type="InterPro" id="IPR036237">
    <property type="entry name" value="Xyl_isomerase-like_sf"/>
</dbReference>
<keyword evidence="5 9" id="KW-0227">DNA damage</keyword>
<dbReference type="InterPro" id="IPR018246">
    <property type="entry name" value="AP_endonuc_F2_Zn_BS"/>
</dbReference>
<dbReference type="HAMAP" id="MF_00152">
    <property type="entry name" value="Nfo"/>
    <property type="match status" value="1"/>
</dbReference>
<dbReference type="GO" id="GO:0003677">
    <property type="term" value="F:DNA binding"/>
    <property type="evidence" value="ECO:0007669"/>
    <property type="project" value="InterPro"/>
</dbReference>
<dbReference type="GO" id="GO:0008833">
    <property type="term" value="F:deoxyribonuclease IV (phage-T4-induced) activity"/>
    <property type="evidence" value="ECO:0007669"/>
    <property type="project" value="UniProtKB-UniRule"/>
</dbReference>
<evidence type="ECO:0000256" key="3">
    <source>
        <dbReference type="ARBA" id="ARBA00022723"/>
    </source>
</evidence>
<evidence type="ECO:0000256" key="6">
    <source>
        <dbReference type="ARBA" id="ARBA00022801"/>
    </source>
</evidence>
<keyword evidence="7 9" id="KW-0862">Zinc</keyword>
<dbReference type="GO" id="GO:0008081">
    <property type="term" value="F:phosphoric diester hydrolase activity"/>
    <property type="evidence" value="ECO:0007669"/>
    <property type="project" value="TreeGrafter"/>
</dbReference>
<keyword evidence="12" id="KW-1185">Reference proteome</keyword>
<proteinExistence type="inferred from homology"/>
<evidence type="ECO:0000259" key="10">
    <source>
        <dbReference type="Pfam" id="PF01261"/>
    </source>
</evidence>
<keyword evidence="2 9" id="KW-0540">Nuclease</keyword>
<feature type="binding site" evidence="9">
    <location>
        <position position="69"/>
    </location>
    <ligand>
        <name>Zn(2+)</name>
        <dbReference type="ChEBI" id="CHEBI:29105"/>
        <label>1</label>
    </ligand>
</feature>
<dbReference type="SUPFAM" id="SSF51658">
    <property type="entry name" value="Xylose isomerase-like"/>
    <property type="match status" value="1"/>
</dbReference>
<dbReference type="Gene3D" id="3.20.20.150">
    <property type="entry name" value="Divalent-metal-dependent TIM barrel enzymes"/>
    <property type="match status" value="1"/>
</dbReference>
<feature type="binding site" evidence="9">
    <location>
        <position position="231"/>
    </location>
    <ligand>
        <name>Zn(2+)</name>
        <dbReference type="ChEBI" id="CHEBI:29105"/>
        <label>3</label>
    </ligand>
</feature>
<dbReference type="SMART" id="SM00518">
    <property type="entry name" value="AP2Ec"/>
    <property type="match status" value="1"/>
</dbReference>
<dbReference type="NCBIfam" id="TIGR00587">
    <property type="entry name" value="nfo"/>
    <property type="match status" value="1"/>
</dbReference>
<evidence type="ECO:0000256" key="4">
    <source>
        <dbReference type="ARBA" id="ARBA00022759"/>
    </source>
</evidence>
<feature type="binding site" evidence="9">
    <location>
        <position position="179"/>
    </location>
    <ligand>
        <name>Zn(2+)</name>
        <dbReference type="ChEBI" id="CHEBI:29105"/>
        <label>2</label>
    </ligand>
</feature>
<reference evidence="11 12" key="1">
    <citation type="submission" date="2019-02" db="EMBL/GenBank/DDBJ databases">
        <authorList>
            <person name="Manzano-Marin A."/>
            <person name="Manzano-Marin A."/>
        </authorList>
    </citation>
    <scope>NUCLEOTIDE SEQUENCE [LARGE SCALE GENOMIC DNA]</scope>
    <source>
        <strain evidence="11 12">ErCipseudotaxifoliae</strain>
    </source>
</reference>
<dbReference type="OrthoDB" id="9805666at2"/>
<evidence type="ECO:0000256" key="8">
    <source>
        <dbReference type="ARBA" id="ARBA00023204"/>
    </source>
</evidence>
<dbReference type="PANTHER" id="PTHR21445:SF0">
    <property type="entry name" value="APURINIC-APYRIMIDINIC ENDONUCLEASE"/>
    <property type="match status" value="1"/>
</dbReference>
<comment type="catalytic activity">
    <reaction evidence="9">
        <text>Endonucleolytic cleavage to 5'-phosphooligonucleotide end-products.</text>
        <dbReference type="EC" id="3.1.21.2"/>
    </reaction>
</comment>
<dbReference type="AlphaFoldDB" id="A0A451DK09"/>
<keyword evidence="6 9" id="KW-0378">Hydrolase</keyword>
<evidence type="ECO:0000313" key="11">
    <source>
        <dbReference type="EMBL" id="VFP86987.1"/>
    </source>
</evidence>
<dbReference type="GO" id="GO:0006284">
    <property type="term" value="P:base-excision repair"/>
    <property type="evidence" value="ECO:0007669"/>
    <property type="project" value="TreeGrafter"/>
</dbReference>
<keyword evidence="4 9" id="KW-0255">Endonuclease</keyword>
<dbReference type="InterPro" id="IPR001719">
    <property type="entry name" value="AP_endonuc_2"/>
</dbReference>
<dbReference type="Proteomes" id="UP000294462">
    <property type="component" value="Chromosome"/>
</dbReference>
<dbReference type="PANTHER" id="PTHR21445">
    <property type="entry name" value="ENDONUCLEASE IV ENDODEOXYRIBONUCLEASE IV"/>
    <property type="match status" value="1"/>
</dbReference>
<evidence type="ECO:0000313" key="12">
    <source>
        <dbReference type="Proteomes" id="UP000294462"/>
    </source>
</evidence>
<dbReference type="PROSITE" id="PS51432">
    <property type="entry name" value="AP_NUCLEASE_F2_4"/>
    <property type="match status" value="1"/>
</dbReference>
<feature type="binding site" evidence="9">
    <location>
        <position position="145"/>
    </location>
    <ligand>
        <name>Zn(2+)</name>
        <dbReference type="ChEBI" id="CHEBI:29105"/>
        <label>1</label>
    </ligand>
</feature>
<feature type="binding site" evidence="9">
    <location>
        <position position="261"/>
    </location>
    <ligand>
        <name>Zn(2+)</name>
        <dbReference type="ChEBI" id="CHEBI:29105"/>
        <label>2</label>
    </ligand>
</feature>
<dbReference type="FunFam" id="3.20.20.150:FF:000001">
    <property type="entry name" value="Probable endonuclease 4"/>
    <property type="match status" value="1"/>
</dbReference>
<dbReference type="PROSITE" id="PS00730">
    <property type="entry name" value="AP_NUCLEASE_F2_2"/>
    <property type="match status" value="1"/>
</dbReference>
<dbReference type="GO" id="GO:0003906">
    <property type="term" value="F:DNA-(apurinic or apyrimidinic site) endonuclease activity"/>
    <property type="evidence" value="ECO:0007669"/>
    <property type="project" value="TreeGrafter"/>
</dbReference>
<protein>
    <recommendedName>
        <fullName evidence="9">Probable endonuclease 4</fullName>
        <ecNumber evidence="9">3.1.21.2</ecNumber>
    </recommendedName>
    <alternativeName>
        <fullName evidence="9">Endodeoxyribonuclease IV</fullName>
    </alternativeName>
    <alternativeName>
        <fullName evidence="9">Endonuclease IV</fullName>
    </alternativeName>
</protein>
<evidence type="ECO:0000256" key="2">
    <source>
        <dbReference type="ARBA" id="ARBA00022722"/>
    </source>
</evidence>
<organism evidence="11 12">
    <name type="scientific">Candidatus Erwinia haradaeae</name>
    <dbReference type="NCBI Taxonomy" id="1922217"/>
    <lineage>
        <taxon>Bacteria</taxon>
        <taxon>Pseudomonadati</taxon>
        <taxon>Pseudomonadota</taxon>
        <taxon>Gammaproteobacteria</taxon>
        <taxon>Enterobacterales</taxon>
        <taxon>Erwiniaceae</taxon>
        <taxon>Erwinia</taxon>
    </lineage>
</organism>
<feature type="binding site" evidence="9">
    <location>
        <position position="216"/>
    </location>
    <ligand>
        <name>Zn(2+)</name>
        <dbReference type="ChEBI" id="CHEBI:29105"/>
        <label>2</label>
    </ligand>
</feature>
<feature type="binding site" evidence="9">
    <location>
        <position position="145"/>
    </location>
    <ligand>
        <name>Zn(2+)</name>
        <dbReference type="ChEBI" id="CHEBI:29105"/>
        <label>2</label>
    </ligand>
</feature>
<evidence type="ECO:0000256" key="7">
    <source>
        <dbReference type="ARBA" id="ARBA00022833"/>
    </source>
</evidence>
<feature type="binding site" evidence="9">
    <location>
        <position position="229"/>
    </location>
    <ligand>
        <name>Zn(2+)</name>
        <dbReference type="ChEBI" id="CHEBI:29105"/>
        <label>3</label>
    </ligand>
</feature>
<dbReference type="GO" id="GO:0008270">
    <property type="term" value="F:zinc ion binding"/>
    <property type="evidence" value="ECO:0007669"/>
    <property type="project" value="UniProtKB-UniRule"/>
</dbReference>
<dbReference type="CDD" id="cd00019">
    <property type="entry name" value="AP2Ec"/>
    <property type="match status" value="1"/>
</dbReference>
<comment type="function">
    <text evidence="9">Endonuclease IV plays a role in DNA repair. It cleaves phosphodiester bonds at apurinic or apyrimidinic (AP) sites, generating a 3'-hydroxyl group and a 5'-terminal sugar phosphate.</text>
</comment>
<keyword evidence="3 9" id="KW-0479">Metal-binding</keyword>
<evidence type="ECO:0000256" key="9">
    <source>
        <dbReference type="HAMAP-Rule" id="MF_00152"/>
    </source>
</evidence>
<evidence type="ECO:0000256" key="1">
    <source>
        <dbReference type="ARBA" id="ARBA00005340"/>
    </source>
</evidence>
<feature type="binding site" evidence="9">
    <location>
        <position position="109"/>
    </location>
    <ligand>
        <name>Zn(2+)</name>
        <dbReference type="ChEBI" id="CHEBI:29105"/>
        <label>1</label>
    </ligand>
</feature>
<comment type="similarity">
    <text evidence="1 9">Belongs to the AP endonuclease 2 family.</text>
</comment>
<keyword evidence="8 9" id="KW-0234">DNA repair</keyword>
<dbReference type="PROSITE" id="PS00729">
    <property type="entry name" value="AP_NUCLEASE_F2_1"/>
    <property type="match status" value="1"/>
</dbReference>
<gene>
    <name evidence="9 11" type="primary">nfo</name>
    <name evidence="11" type="ORF">ERCIPSTX3056_374</name>
</gene>